<accession>A6JIA0</accession>
<dbReference type="AlphaFoldDB" id="A6JIA0"/>
<reference evidence="3" key="1">
    <citation type="submission" date="2005-09" db="EMBL/GenBank/DDBJ databases">
        <authorList>
            <person name="Mural R.J."/>
            <person name="Li P.W."/>
            <person name="Adams M.D."/>
            <person name="Amanatides P.G."/>
            <person name="Baden-Tillson H."/>
            <person name="Barnstead M."/>
            <person name="Chin S.H."/>
            <person name="Dew I."/>
            <person name="Evans C.A."/>
            <person name="Ferriera S."/>
            <person name="Flanigan M."/>
            <person name="Fosler C."/>
            <person name="Glodek A."/>
            <person name="Gu Z."/>
            <person name="Holt R.A."/>
            <person name="Jennings D."/>
            <person name="Kraft C.L."/>
            <person name="Lu F."/>
            <person name="Nguyen T."/>
            <person name="Nusskern D.R."/>
            <person name="Pfannkoch C.M."/>
            <person name="Sitter C."/>
            <person name="Sutton G.G."/>
            <person name="Venter J.C."/>
            <person name="Wang Z."/>
            <person name="Woodage T."/>
            <person name="Zheng X.H."/>
            <person name="Zhong F."/>
        </authorList>
    </citation>
    <scope>NUCLEOTIDE SEQUENCE [LARGE SCALE GENOMIC DNA]</scope>
    <source>
        <strain>BN</strain>
        <strain evidence="3">Sprague-Dawley</strain>
    </source>
</reference>
<feature type="compositionally biased region" description="Acidic residues" evidence="1">
    <location>
        <begin position="13"/>
        <end position="24"/>
    </location>
</feature>
<evidence type="ECO:0000313" key="2">
    <source>
        <dbReference type="EMBL" id="EDL94573.1"/>
    </source>
</evidence>
<sequence>MWSGLLPPGLNESDVESDSEDEITLENPEPSEHNSQEDGEAGSNKGPAVSDCPAGQPEMGTQTGADADAYEKCPSGIPLNMWNANRRVKRSLPASSPQVRPSGKSLLSILEPMIDLNPQLNRKKWKSQALRRALTRLWRSGMLRRLRSSATS</sequence>
<name>A6JIA0_RAT</name>
<evidence type="ECO:0000256" key="1">
    <source>
        <dbReference type="SAM" id="MobiDB-lite"/>
    </source>
</evidence>
<gene>
    <name evidence="2" type="primary">RGD1305500_predicted</name>
    <name evidence="2" type="ORF">rCG_57604</name>
</gene>
<evidence type="ECO:0000313" key="3">
    <source>
        <dbReference type="Proteomes" id="UP000234681"/>
    </source>
</evidence>
<feature type="region of interest" description="Disordered" evidence="1">
    <location>
        <begin position="1"/>
        <end position="71"/>
    </location>
</feature>
<dbReference type="EMBL" id="CH473986">
    <property type="protein sequence ID" value="EDL94573.1"/>
    <property type="molecule type" value="Genomic_DNA"/>
</dbReference>
<proteinExistence type="predicted"/>
<dbReference type="Proteomes" id="UP000234681">
    <property type="component" value="Chromosome 1"/>
</dbReference>
<protein>
    <submittedName>
        <fullName evidence="2">Uncharacterized protein RGD1305500_predicted</fullName>
    </submittedName>
</protein>
<organism evidence="2 3">
    <name type="scientific">Rattus norvegicus</name>
    <name type="common">Rat</name>
    <dbReference type="NCBI Taxonomy" id="10116"/>
    <lineage>
        <taxon>Eukaryota</taxon>
        <taxon>Metazoa</taxon>
        <taxon>Chordata</taxon>
        <taxon>Craniata</taxon>
        <taxon>Vertebrata</taxon>
        <taxon>Euteleostomi</taxon>
        <taxon>Mammalia</taxon>
        <taxon>Eutheria</taxon>
        <taxon>Euarchontoglires</taxon>
        <taxon>Glires</taxon>
        <taxon>Rodentia</taxon>
        <taxon>Myomorpha</taxon>
        <taxon>Muroidea</taxon>
        <taxon>Muridae</taxon>
        <taxon>Murinae</taxon>
        <taxon>Rattus</taxon>
    </lineage>
</organism>